<dbReference type="PROSITE" id="PS50887">
    <property type="entry name" value="GGDEF"/>
    <property type="match status" value="2"/>
</dbReference>
<dbReference type="Pfam" id="PF00563">
    <property type="entry name" value="EAL"/>
    <property type="match status" value="1"/>
</dbReference>
<dbReference type="Proteomes" id="UP000005632">
    <property type="component" value="Chromosome"/>
</dbReference>
<feature type="domain" description="GGDEF" evidence="2">
    <location>
        <begin position="456"/>
        <end position="586"/>
    </location>
</feature>
<accession>G8QR99</accession>
<evidence type="ECO:0000259" key="2">
    <source>
        <dbReference type="PROSITE" id="PS50887"/>
    </source>
</evidence>
<keyword evidence="4" id="KW-1185">Reference proteome</keyword>
<dbReference type="HOGENOM" id="CLU_274957_0_0_12"/>
<dbReference type="InterPro" id="IPR043128">
    <property type="entry name" value="Rev_trsase/Diguanyl_cyclase"/>
</dbReference>
<sequence>MVYTTNIPSVRFHCLDDELWTVTEGGERLAAFLNYTQEQFTDRFFNSFLKTFPSEKKPSIGELQIFNVDGNITNCLIEKHGKRLSVSLDKVPGEQIVSVANMLDIGLFHFSGNHTIDIANDVFYRSIGCSKEVFLQKYSNDLTSLTGLLVPDSLQVVPIQLEEGGVSTLLFSLGENTGFCVEFDSEKRQELELYRQSLSQNGFQVWQYAIDRRCVLDHTFSNRDLEVLQPLHQRLEDGEMSCCATLFLNSLASDSHCYHVHYTREHDRALAVAQDVSVLPERHRHTFFEDQFSMAKSPDLLSFVKVDLTKDLVMKIHTYGLHLKHGSTPNHYSQWVSQRIHSIVSEEEKQIFQEKFSLKSLLEVASEGGLSVSMEFRTRDEFGVIRWQENRVILTYESESEDVYAAEFSRYITEKKKVELALTEKAVRDKDSGFYNRNTSAMMIEGALKNTNGTSSSYAIALIDIKALKQVTSPIKHSLVPHLAQLLRLGLYERCIIGRFDTSRFLVFFEQVDSVSQIRMKLERLSQMISNAYLFVPVPPTFWSNIGFFVGSYCNNESYTDLLEKVSLAMDKANDRGRNQIVSFDWSNGVFAGENYTPATNLDENAQGVLLGCIDATLSSDNLDSTLPLVLSQLGMYYKARRVCLLTEERVGILEIIASWEPAQASHSFGLFETDPFDFILKAHEVVHLKGSEINIKAPCFAGFDLLVGRLKVWGMEKGYIVVVGPNASDLSVLNHSVQLVSSEMTKRRLLDRQEYLVYHDPITGLLNFNGYNQYVSTLREDALSSIGLALVDINNLRDLNKNYGKEYGNEMVSLVSSKIQKLFPDSALFRISGDEFVIICQDLTYESFNKKIARLSSDLEKEKPNSFTLGQAWSENDLHISVLFNQANIVLDARKQNTLDRSSKQADFHFAINALVEAINRGEYVVFLQPKVNSISSKVCGAEALIRRLDPKLGLVSPSRFIAQLEKDGLVKFIDLFVFRQVCQTLRHWIDEGTTLLPISLNFSRVTLLDEDLVPSMLRIKEEYQVDSKYIEIEITESFGALERNLVRKVVQAISDAGFCICIDDFGSEYSNLSTLTSLPLGILKLDKSLIDNLCTSTNSQVFVDGFVSICRKLGILTVAEGVETENQKNMVIQMGCDMIQGYFYDKPISIGSFEQKYMAEK</sequence>
<dbReference type="PANTHER" id="PTHR33121">
    <property type="entry name" value="CYCLIC DI-GMP PHOSPHODIESTERASE PDEF"/>
    <property type="match status" value="1"/>
</dbReference>
<dbReference type="KEGG" id="sgp:SpiGrapes_0926"/>
<feature type="domain" description="GGDEF" evidence="2">
    <location>
        <begin position="785"/>
        <end position="905"/>
    </location>
</feature>
<dbReference type="GO" id="GO:0071111">
    <property type="term" value="F:cyclic-guanylate-specific phosphodiesterase activity"/>
    <property type="evidence" value="ECO:0007669"/>
    <property type="project" value="InterPro"/>
</dbReference>
<organism evidence="3 4">
    <name type="scientific">Sphaerochaeta pleomorpha (strain ATCC BAA-1885 / DSM 22778 / Grapes)</name>
    <dbReference type="NCBI Taxonomy" id="158190"/>
    <lineage>
        <taxon>Bacteria</taxon>
        <taxon>Pseudomonadati</taxon>
        <taxon>Spirochaetota</taxon>
        <taxon>Spirochaetia</taxon>
        <taxon>Spirochaetales</taxon>
        <taxon>Sphaerochaetaceae</taxon>
        <taxon>Sphaerochaeta</taxon>
    </lineage>
</organism>
<dbReference type="Pfam" id="PF00990">
    <property type="entry name" value="GGDEF"/>
    <property type="match status" value="2"/>
</dbReference>
<dbReference type="InterPro" id="IPR000160">
    <property type="entry name" value="GGDEF_dom"/>
</dbReference>
<dbReference type="Gene3D" id="3.20.20.450">
    <property type="entry name" value="EAL domain"/>
    <property type="match status" value="1"/>
</dbReference>
<dbReference type="Gene3D" id="3.30.70.270">
    <property type="match status" value="2"/>
</dbReference>
<dbReference type="SUPFAM" id="SSF55073">
    <property type="entry name" value="Nucleotide cyclase"/>
    <property type="match status" value="2"/>
</dbReference>
<dbReference type="STRING" id="158190.SpiGrapes_0926"/>
<dbReference type="PROSITE" id="PS50883">
    <property type="entry name" value="EAL"/>
    <property type="match status" value="1"/>
</dbReference>
<evidence type="ECO:0000313" key="3">
    <source>
        <dbReference type="EMBL" id="AEV28752.1"/>
    </source>
</evidence>
<protein>
    <submittedName>
        <fullName evidence="3">EAL domain-containing protein</fullName>
    </submittedName>
</protein>
<dbReference type="CDD" id="cd01948">
    <property type="entry name" value="EAL"/>
    <property type="match status" value="1"/>
</dbReference>
<dbReference type="EMBL" id="CP003155">
    <property type="protein sequence ID" value="AEV28752.1"/>
    <property type="molecule type" value="Genomic_DNA"/>
</dbReference>
<feature type="domain" description="EAL" evidence="1">
    <location>
        <begin position="909"/>
        <end position="1163"/>
    </location>
</feature>
<dbReference type="InterPro" id="IPR001633">
    <property type="entry name" value="EAL_dom"/>
</dbReference>
<dbReference type="RefSeq" id="WP_014269601.1">
    <property type="nucleotide sequence ID" value="NC_016633.1"/>
</dbReference>
<evidence type="ECO:0000313" key="4">
    <source>
        <dbReference type="Proteomes" id="UP000005632"/>
    </source>
</evidence>
<proteinExistence type="predicted"/>
<reference evidence="3 4" key="1">
    <citation type="submission" date="2011-11" db="EMBL/GenBank/DDBJ databases">
        <title>Complete sequence of Spirochaeta sp. grapes.</title>
        <authorList>
            <consortium name="US DOE Joint Genome Institute"/>
            <person name="Lucas S."/>
            <person name="Han J."/>
            <person name="Lapidus A."/>
            <person name="Cheng J.-F."/>
            <person name="Goodwin L."/>
            <person name="Pitluck S."/>
            <person name="Peters L."/>
            <person name="Ovchinnikova G."/>
            <person name="Munk A.C."/>
            <person name="Detter J.C."/>
            <person name="Han C."/>
            <person name="Tapia R."/>
            <person name="Land M."/>
            <person name="Hauser L."/>
            <person name="Kyrpides N."/>
            <person name="Ivanova N."/>
            <person name="Pagani I."/>
            <person name="Ritalahtilisa K."/>
            <person name="Loeffler F."/>
            <person name="Woyke T."/>
        </authorList>
    </citation>
    <scope>NUCLEOTIDE SEQUENCE [LARGE SCALE GENOMIC DNA]</scope>
    <source>
        <strain evidence="4">ATCC BAA-1885 / DSM 22778 / Grapes</strain>
    </source>
</reference>
<dbReference type="eggNOG" id="COG2200">
    <property type="taxonomic scope" value="Bacteria"/>
</dbReference>
<dbReference type="AlphaFoldDB" id="G8QR99"/>
<name>G8QR99_SPHPG</name>
<dbReference type="SUPFAM" id="SSF141868">
    <property type="entry name" value="EAL domain-like"/>
    <property type="match status" value="1"/>
</dbReference>
<dbReference type="InterPro" id="IPR029787">
    <property type="entry name" value="Nucleotide_cyclase"/>
</dbReference>
<dbReference type="PANTHER" id="PTHR33121:SF71">
    <property type="entry name" value="OXYGEN SENSOR PROTEIN DOSP"/>
    <property type="match status" value="1"/>
</dbReference>
<dbReference type="SMART" id="SM00052">
    <property type="entry name" value="EAL"/>
    <property type="match status" value="1"/>
</dbReference>
<dbReference type="InterPro" id="IPR050706">
    <property type="entry name" value="Cyclic-di-GMP_PDE-like"/>
</dbReference>
<dbReference type="eggNOG" id="COG2199">
    <property type="taxonomic scope" value="Bacteria"/>
</dbReference>
<dbReference type="InterPro" id="IPR035919">
    <property type="entry name" value="EAL_sf"/>
</dbReference>
<dbReference type="OrthoDB" id="366324at2"/>
<evidence type="ECO:0000259" key="1">
    <source>
        <dbReference type="PROSITE" id="PS50883"/>
    </source>
</evidence>
<dbReference type="SMART" id="SM00267">
    <property type="entry name" value="GGDEF"/>
    <property type="match status" value="2"/>
</dbReference>
<gene>
    <name evidence="3" type="ordered locus">SpiGrapes_0926</name>
</gene>